<dbReference type="Pfam" id="PF13175">
    <property type="entry name" value="AAA_15"/>
    <property type="match status" value="1"/>
</dbReference>
<dbReference type="PANTHER" id="PTHR43581">
    <property type="entry name" value="ATP/GTP PHOSPHATASE"/>
    <property type="match status" value="1"/>
</dbReference>
<dbReference type="InterPro" id="IPR041685">
    <property type="entry name" value="AAA_GajA/Old/RecF-like"/>
</dbReference>
<reference evidence="4 5" key="1">
    <citation type="submission" date="2017-07" db="EMBL/GenBank/DDBJ databases">
        <title>Phylogenetic study on the rhizospheric bacterium Ochrobactrum sp. A44.</title>
        <authorList>
            <person name="Krzyzanowska D.M."/>
            <person name="Ossowicki A."/>
            <person name="Rajewska M."/>
            <person name="Maciag T."/>
            <person name="Kaczynski Z."/>
            <person name="Czerwicka M."/>
            <person name="Jafra S."/>
        </authorList>
    </citation>
    <scope>NUCLEOTIDE SEQUENCE [LARGE SCALE GENOMIC DNA]</scope>
    <source>
        <strain evidence="4 5">CCUG 30717</strain>
    </source>
</reference>
<keyword evidence="5" id="KW-1185">Reference proteome</keyword>
<evidence type="ECO:0000259" key="3">
    <source>
        <dbReference type="Pfam" id="PF20469"/>
    </source>
</evidence>
<dbReference type="SUPFAM" id="SSF52540">
    <property type="entry name" value="P-loop containing nucleoside triphosphate hydrolases"/>
    <property type="match status" value="1"/>
</dbReference>
<evidence type="ECO:0000313" key="4">
    <source>
        <dbReference type="EMBL" id="OYR22623.1"/>
    </source>
</evidence>
<name>A0A256G690_9HYPH</name>
<proteinExistence type="predicted"/>
<dbReference type="EMBL" id="NNRM01000044">
    <property type="protein sequence ID" value="OYR22623.1"/>
    <property type="molecule type" value="Genomic_DNA"/>
</dbReference>
<dbReference type="InterPro" id="IPR034139">
    <property type="entry name" value="TOPRIM_OLD"/>
</dbReference>
<dbReference type="AlphaFoldDB" id="A0A256G690"/>
<comment type="caution">
    <text evidence="4">The sequence shown here is derived from an EMBL/GenBank/DDBJ whole genome shotgun (WGS) entry which is preliminary data.</text>
</comment>
<dbReference type="InterPro" id="IPR003959">
    <property type="entry name" value="ATPase_AAA_core"/>
</dbReference>
<evidence type="ECO:0000259" key="1">
    <source>
        <dbReference type="Pfam" id="PF13175"/>
    </source>
</evidence>
<dbReference type="Gene3D" id="3.40.50.300">
    <property type="entry name" value="P-loop containing nucleotide triphosphate hydrolases"/>
    <property type="match status" value="1"/>
</dbReference>
<dbReference type="PANTHER" id="PTHR43581:SF4">
    <property type="entry name" value="ATP_GTP PHOSPHATASE"/>
    <property type="match status" value="1"/>
</dbReference>
<dbReference type="Proteomes" id="UP000216188">
    <property type="component" value="Unassembled WGS sequence"/>
</dbReference>
<dbReference type="Pfam" id="PF13304">
    <property type="entry name" value="AAA_21"/>
    <property type="match status" value="1"/>
</dbReference>
<feature type="domain" description="Endonuclease GajA/Old nuclease/RecF-like AAA" evidence="1">
    <location>
        <begin position="19"/>
        <end position="105"/>
    </location>
</feature>
<dbReference type="InterPro" id="IPR051396">
    <property type="entry name" value="Bact_Antivir_Def_Nuclease"/>
</dbReference>
<gene>
    <name evidence="4" type="ORF">CEV34_4455</name>
</gene>
<organism evidence="4 5">
    <name type="scientific">Brucella pseudogrignonensis</name>
    <dbReference type="NCBI Taxonomy" id="419475"/>
    <lineage>
        <taxon>Bacteria</taxon>
        <taxon>Pseudomonadati</taxon>
        <taxon>Pseudomonadota</taxon>
        <taxon>Alphaproteobacteria</taxon>
        <taxon>Hyphomicrobiales</taxon>
        <taxon>Brucellaceae</taxon>
        <taxon>Brucella/Ochrobactrum group</taxon>
        <taxon>Brucella</taxon>
    </lineage>
</organism>
<sequence>MKSIAIFGDGADRLGEDSMKLTHLRICNFRCFGSVATDITLDDTTFILGPNGTGKTAVLQALARMFSLDPALRKIRTSDFHIAADEAPDEAPEERKLWIEADFEFPELELEDADMPAVPGNFAHMLMVDDDEVVRVRFRLAATLDQDGDIEETFTYVTKIDDDGLPIEESRASKQDRNAVQVHYLPARRDPSDHISYSANALLGRALRAADWSLEREAIGDLTAQITAALTGNAAIEGIGESLTEIWTQLHKGQFFASPAVSFAQSEIDALLRHLSLTFTPGHGEPLVNFSRLSDGQQSLLYISLVLAMRKISDKVLAGELEGFDIDKLRPAIFTLIAVEEPENSLSPHYLGRVIRAISEFAEGQNTQALVATHAPSLLRRVAPETIRYLRLDGNRRTVIARVVLPQNEDAAKYVREGVQAFPELYFSRFVILGEGDSEEVVLPRLLAARGILTDDASISIVPLGGRHVNHFWRLLHGLGIPHVTLLDLDLARYQGGWGRIKYAAKQLLKYGDVENAGIDEADIADIPAWDSEQGLLIDDDDWLEYFKDRGVFFSSPLDLDFMMIEAFAEVYQVDDDEREEPDDTTLKAVLGKKHQTVAGQYTDEQLELFDAYYHRFKLGSKPTWHIRAMAVLDDAELAADMPAVITALFDHVETALESLPE</sequence>
<dbReference type="InterPro" id="IPR027417">
    <property type="entry name" value="P-loop_NTPase"/>
</dbReference>
<feature type="domain" description="OLD protein-like TOPRIM" evidence="3">
    <location>
        <begin position="427"/>
        <end position="490"/>
    </location>
</feature>
<evidence type="ECO:0000259" key="2">
    <source>
        <dbReference type="Pfam" id="PF13304"/>
    </source>
</evidence>
<dbReference type="Pfam" id="PF20469">
    <property type="entry name" value="OLD-like_TOPRIM"/>
    <property type="match status" value="1"/>
</dbReference>
<protein>
    <submittedName>
        <fullName evidence="4">RecF/RecN/SMC N terminal domain protein</fullName>
    </submittedName>
</protein>
<evidence type="ECO:0000313" key="5">
    <source>
        <dbReference type="Proteomes" id="UP000216188"/>
    </source>
</evidence>
<feature type="domain" description="ATPase AAA-type core" evidence="2">
    <location>
        <begin position="256"/>
        <end position="379"/>
    </location>
</feature>
<dbReference type="CDD" id="cd01026">
    <property type="entry name" value="TOPRIM_OLD"/>
    <property type="match status" value="1"/>
</dbReference>
<accession>A0A256G690</accession>